<keyword evidence="2" id="KW-0614">Plasmid</keyword>
<evidence type="ECO:0000256" key="1">
    <source>
        <dbReference type="SAM" id="SignalP"/>
    </source>
</evidence>
<proteinExistence type="predicted"/>
<reference evidence="2 3" key="2">
    <citation type="journal article" date="2017" name="Int. J. Syst. Evol. Microbiol.">
        <title>Adaptation of Surface-Associated Bacteria to the Open Ocean: A Genomically Distinct Subpopulation of Phaeobacter gallaeciensis Colonizes Pacific Mesozooplankton.</title>
        <authorList>
            <person name="Freese H.M."/>
            <person name="Methner A."/>
            <person name="Overmann J."/>
        </authorList>
    </citation>
    <scope>NUCLEOTIDE SEQUENCE [LARGE SCALE GENOMIC DNA]</scope>
    <source>
        <strain evidence="2 3">P66</strain>
    </source>
</reference>
<dbReference type="RefSeq" id="WP_245780557.1">
    <property type="nucleotide sequence ID" value="NZ_CP010616.1"/>
</dbReference>
<evidence type="ECO:0000313" key="2">
    <source>
        <dbReference type="EMBL" id="AUQ97295.1"/>
    </source>
</evidence>
<organism evidence="2 3">
    <name type="scientific">Phaeobacter inhibens</name>
    <dbReference type="NCBI Taxonomy" id="221822"/>
    <lineage>
        <taxon>Bacteria</taxon>
        <taxon>Pseudomonadati</taxon>
        <taxon>Pseudomonadota</taxon>
        <taxon>Alphaproteobacteria</taxon>
        <taxon>Rhodobacterales</taxon>
        <taxon>Roseobacteraceae</taxon>
        <taxon>Phaeobacter</taxon>
    </lineage>
</organism>
<name>A0ABM6RLI7_9RHOB</name>
<evidence type="ECO:0000313" key="3">
    <source>
        <dbReference type="Proteomes" id="UP000236536"/>
    </source>
</evidence>
<keyword evidence="1" id="KW-0732">Signal</keyword>
<reference evidence="2 3" key="1">
    <citation type="journal article" date="2017" name="Genome Biol. Evol.">
        <title>Trajectories and Drivers of Genome Evolution in Surface-Associated Marine Phaeobacter.</title>
        <authorList>
            <person name="Freese H.M."/>
            <person name="Sikorski J."/>
            <person name="Bunk B."/>
            <person name="Scheuner C."/>
            <person name="Meier-Kolthoff J.P."/>
            <person name="Sproer C."/>
            <person name="Gram L."/>
            <person name="Overmann J."/>
        </authorList>
    </citation>
    <scope>NUCLEOTIDE SEQUENCE [LARGE SCALE GENOMIC DNA]</scope>
    <source>
        <strain evidence="2 3">P66</strain>
    </source>
</reference>
<geneLocation type="plasmid" evidence="2 3">
    <name>pP66_h</name>
</geneLocation>
<feature type="chain" id="PRO_5046768779" description="Secreted protein" evidence="1">
    <location>
        <begin position="25"/>
        <end position="96"/>
    </location>
</feature>
<sequence length="96" mass="11457">MTQRARAGYMLIISSIFLASEVQADTCFPPERPFLPAEIDAAREYRDLIYEDYQRYFEDFSAYLQCLDEERARAFQEGQEVSEEYRRFFDQVVKTD</sequence>
<accession>A0ABM6RLI7</accession>
<dbReference type="Proteomes" id="UP000236536">
    <property type="component" value="Plasmid pP66_h"/>
</dbReference>
<evidence type="ECO:0008006" key="4">
    <source>
        <dbReference type="Google" id="ProtNLM"/>
    </source>
</evidence>
<feature type="signal peptide" evidence="1">
    <location>
        <begin position="1"/>
        <end position="24"/>
    </location>
</feature>
<protein>
    <recommendedName>
        <fullName evidence="4">Secreted protein</fullName>
    </recommendedName>
</protein>
<keyword evidence="3" id="KW-1185">Reference proteome</keyword>
<gene>
    <name evidence="2" type="ORF">PhaeoP66_04569</name>
</gene>
<dbReference type="EMBL" id="CP010713">
    <property type="protein sequence ID" value="AUQ97295.1"/>
    <property type="molecule type" value="Genomic_DNA"/>
</dbReference>